<evidence type="ECO:0000256" key="10">
    <source>
        <dbReference type="ARBA" id="ARBA00023258"/>
    </source>
</evidence>
<comment type="similarity">
    <text evidence="2">Belongs to the asfivirus DP71L family.</text>
</comment>
<evidence type="ECO:0000256" key="7">
    <source>
        <dbReference type="ARBA" id="ARBA00022632"/>
    </source>
</evidence>
<dbReference type="GO" id="GO:0005783">
    <property type="term" value="C:endoplasmic reticulum"/>
    <property type="evidence" value="ECO:0007669"/>
    <property type="project" value="TreeGrafter"/>
</dbReference>
<evidence type="ECO:0000256" key="4">
    <source>
        <dbReference type="ARBA" id="ARBA00011204"/>
    </source>
</evidence>
<feature type="region of interest" description="Disordered" evidence="13">
    <location>
        <begin position="277"/>
        <end position="330"/>
    </location>
</feature>
<evidence type="ECO:0000256" key="5">
    <source>
        <dbReference type="ARBA" id="ARBA00019072"/>
    </source>
</evidence>
<dbReference type="PANTHER" id="PTHR16489:SF12">
    <property type="entry name" value="GH11727P"/>
    <property type="match status" value="1"/>
</dbReference>
<feature type="domain" description="Protein phosphatase 1 regulatory subunit 15A/B C-terminal" evidence="14">
    <location>
        <begin position="387"/>
        <end position="525"/>
    </location>
</feature>
<evidence type="ECO:0000256" key="6">
    <source>
        <dbReference type="ARBA" id="ARBA00022581"/>
    </source>
</evidence>
<dbReference type="InterPro" id="IPR019523">
    <property type="entry name" value="Prot_Pase1_reg-su15A/B_C"/>
</dbReference>
<keyword evidence="10" id="KW-0922">Interferon antiviral system evasion</keyword>
<evidence type="ECO:0000259" key="14">
    <source>
        <dbReference type="Pfam" id="PF10488"/>
    </source>
</evidence>
<dbReference type="Proteomes" id="UP001497482">
    <property type="component" value="Chromosome 20"/>
</dbReference>
<reference evidence="15 16" key="1">
    <citation type="submission" date="2024-04" db="EMBL/GenBank/DDBJ databases">
        <authorList>
            <person name="Waldvogel A.-M."/>
            <person name="Schoenle A."/>
        </authorList>
    </citation>
    <scope>NUCLEOTIDE SEQUENCE [LARGE SCALE GENOMIC DNA]</scope>
</reference>
<dbReference type="AlphaFoldDB" id="A0AAV2L1T3"/>
<keyword evidence="16" id="KW-1185">Reference proteome</keyword>
<feature type="compositionally biased region" description="Basic and acidic residues" evidence="13">
    <location>
        <begin position="282"/>
        <end position="296"/>
    </location>
</feature>
<evidence type="ECO:0000256" key="1">
    <source>
        <dbReference type="ARBA" id="ARBA00003756"/>
    </source>
</evidence>
<evidence type="ECO:0000256" key="2">
    <source>
        <dbReference type="ARBA" id="ARBA00007512"/>
    </source>
</evidence>
<protein>
    <recommendedName>
        <fullName evidence="5">Protein DP71L</fullName>
    </recommendedName>
    <alternativeName>
        <fullName evidence="12">MyD116 homolog</fullName>
    </alternativeName>
</protein>
<keyword evidence="9" id="KW-0426">Late protein</keyword>
<evidence type="ECO:0000256" key="9">
    <source>
        <dbReference type="ARBA" id="ARBA00022921"/>
    </source>
</evidence>
<dbReference type="Pfam" id="PF10488">
    <property type="entry name" value="PP1c_bdg"/>
    <property type="match status" value="1"/>
</dbReference>
<proteinExistence type="inferred from homology"/>
<feature type="region of interest" description="Disordered" evidence="13">
    <location>
        <begin position="400"/>
        <end position="434"/>
    </location>
</feature>
<dbReference type="PANTHER" id="PTHR16489">
    <property type="entry name" value="GH11727P"/>
    <property type="match status" value="1"/>
</dbReference>
<keyword evidence="8" id="KW-1114">Inhibition of host interferon signaling pathway by virus</keyword>
<evidence type="ECO:0000256" key="12">
    <source>
        <dbReference type="ARBA" id="ARBA00031298"/>
    </source>
</evidence>
<keyword evidence="11" id="KW-0899">Viral immunoevasion</keyword>
<dbReference type="GO" id="GO:0034976">
    <property type="term" value="P:response to endoplasmic reticulum stress"/>
    <property type="evidence" value="ECO:0007669"/>
    <property type="project" value="TreeGrafter"/>
</dbReference>
<dbReference type="GO" id="GO:0019888">
    <property type="term" value="F:protein phosphatase regulator activity"/>
    <property type="evidence" value="ECO:0007669"/>
    <property type="project" value="TreeGrafter"/>
</dbReference>
<evidence type="ECO:0000256" key="13">
    <source>
        <dbReference type="SAM" id="MobiDB-lite"/>
    </source>
</evidence>
<evidence type="ECO:0000256" key="11">
    <source>
        <dbReference type="ARBA" id="ARBA00023280"/>
    </source>
</evidence>
<dbReference type="InterPro" id="IPR051254">
    <property type="entry name" value="PPP1R15"/>
</dbReference>
<comment type="similarity">
    <text evidence="3">Belongs to the PPP1R15 family.</text>
</comment>
<evidence type="ECO:0000256" key="8">
    <source>
        <dbReference type="ARBA" id="ARBA00022830"/>
    </source>
</evidence>
<gene>
    <name evidence="15" type="ORF">KC01_LOCUS23779</name>
</gene>
<dbReference type="EMBL" id="OZ035842">
    <property type="protein sequence ID" value="CAL1594858.1"/>
    <property type="molecule type" value="Genomic_DNA"/>
</dbReference>
<sequence length="532" mass="60433">MAATETNRFGCSRDRAMGSCGGGLMAGAETERFAGGVMERIGSGMPLLPWTRHMLLVLWDQLRLLLHVIYYSFISVFQMFRFEVHVRITDDPSITSDPSDPFLLSTLTDHKEALLSTLREDVDSGLFMGHRPTTSWAVGDWSFFVSDSLCSDEEHSASCWSSEEEHGMEFDCDESKALWESLCVRNNDPYDPMCFSACVSTRGCRGGTQEEAGVREGATEERSASCKTEFGDVCSSFCDSPDVCKPSWEVESISTDCCSPEEESKVLWEVESISPDCFSPEEESKASWEGESRHPEAPLGRFWGSSSEESSDDEEERSELGPGSGSGLERTLLCRCDSNSSWSSESSDSSETWEQREENQLIWDLLSHNNDPFNPLSFSAPCSRDHNTDPYNPLRCREMGPCAQAPESPLPRKRRSGQKPELQQRNIQRHSHPQITVQHWRRAPTRAPRGPSIGILSEKPVHQLKKVWFSDQVQVHVMRSWRWARQAARRGQWEESARDRERFRRRIQEAERILGPCLRQEVRDQRASLHQD</sequence>
<keyword evidence="6" id="KW-0945">Host-virus interaction</keyword>
<evidence type="ECO:0000313" key="16">
    <source>
        <dbReference type="Proteomes" id="UP001497482"/>
    </source>
</evidence>
<accession>A0AAV2L1T3</accession>
<comment type="subunit">
    <text evidence="4">Interacts (via C-terminus) with host PPP1CB.</text>
</comment>
<keyword evidence="7" id="KW-1090">Inhibition of host innate immune response by virus</keyword>
<organism evidence="15 16">
    <name type="scientific">Knipowitschia caucasica</name>
    <name type="common">Caucasian dwarf goby</name>
    <name type="synonym">Pomatoschistus caucasicus</name>
    <dbReference type="NCBI Taxonomy" id="637954"/>
    <lineage>
        <taxon>Eukaryota</taxon>
        <taxon>Metazoa</taxon>
        <taxon>Chordata</taxon>
        <taxon>Craniata</taxon>
        <taxon>Vertebrata</taxon>
        <taxon>Euteleostomi</taxon>
        <taxon>Actinopterygii</taxon>
        <taxon>Neopterygii</taxon>
        <taxon>Teleostei</taxon>
        <taxon>Neoteleostei</taxon>
        <taxon>Acanthomorphata</taxon>
        <taxon>Gobiaria</taxon>
        <taxon>Gobiiformes</taxon>
        <taxon>Gobioidei</taxon>
        <taxon>Gobiidae</taxon>
        <taxon>Gobiinae</taxon>
        <taxon>Knipowitschia</taxon>
    </lineage>
</organism>
<comment type="function">
    <text evidence="1">Interacts with the host phosphatase PP1 catalytic subunit (PPP1CB) and recruits it to dephosphorylate EIF2S1/eIF2alpha and therefore restores the host translation that has been shut-down by the host. Also inhibits the EIF2S1/eIF2alpha-ATF4-DDIT3/CHOP pathway.</text>
</comment>
<evidence type="ECO:0000313" key="15">
    <source>
        <dbReference type="EMBL" id="CAL1594858.1"/>
    </source>
</evidence>
<dbReference type="GO" id="GO:0051246">
    <property type="term" value="P:regulation of protein metabolic process"/>
    <property type="evidence" value="ECO:0007669"/>
    <property type="project" value="UniProtKB-ARBA"/>
</dbReference>
<dbReference type="GO" id="GO:0000164">
    <property type="term" value="C:protein phosphatase type 1 complex"/>
    <property type="evidence" value="ECO:0007669"/>
    <property type="project" value="TreeGrafter"/>
</dbReference>
<name>A0AAV2L1T3_KNICA</name>
<evidence type="ECO:0000256" key="3">
    <source>
        <dbReference type="ARBA" id="ARBA00010161"/>
    </source>
</evidence>